<dbReference type="GO" id="GO:0003676">
    <property type="term" value="F:nucleic acid binding"/>
    <property type="evidence" value="ECO:0007669"/>
    <property type="project" value="InterPro"/>
</dbReference>
<dbReference type="InterPro" id="IPR036397">
    <property type="entry name" value="RNaseH_sf"/>
</dbReference>
<dbReference type="Proteomes" id="UP000034502">
    <property type="component" value="Unassembled WGS sequence"/>
</dbReference>
<dbReference type="Gene3D" id="3.30.420.10">
    <property type="entry name" value="Ribonuclease H-like superfamily/Ribonuclease H"/>
    <property type="match status" value="1"/>
</dbReference>
<feature type="domain" description="RNase H type-1" evidence="1">
    <location>
        <begin position="6"/>
        <end position="143"/>
    </location>
</feature>
<dbReference type="PANTHER" id="PTHR46387:SF2">
    <property type="entry name" value="RIBONUCLEASE HI"/>
    <property type="match status" value="1"/>
</dbReference>
<dbReference type="GO" id="GO:0004523">
    <property type="term" value="F:RNA-DNA hybrid ribonuclease activity"/>
    <property type="evidence" value="ECO:0007669"/>
    <property type="project" value="InterPro"/>
</dbReference>
<evidence type="ECO:0000313" key="2">
    <source>
        <dbReference type="EMBL" id="KKU64576.1"/>
    </source>
</evidence>
<gene>
    <name evidence="2" type="ORF">UX86_C0007G0013</name>
</gene>
<accession>A0A0G1S5C2</accession>
<dbReference type="AlphaFoldDB" id="A0A0G1S5C2"/>
<reference evidence="2 3" key="1">
    <citation type="journal article" date="2015" name="Nature">
        <title>rRNA introns, odd ribosomes, and small enigmatic genomes across a large radiation of phyla.</title>
        <authorList>
            <person name="Brown C.T."/>
            <person name="Hug L.A."/>
            <person name="Thomas B.C."/>
            <person name="Sharon I."/>
            <person name="Castelle C.J."/>
            <person name="Singh A."/>
            <person name="Wilkins M.J."/>
            <person name="Williams K.H."/>
            <person name="Banfield J.F."/>
        </authorList>
    </citation>
    <scope>NUCLEOTIDE SEQUENCE [LARGE SCALE GENOMIC DNA]</scope>
</reference>
<dbReference type="PANTHER" id="PTHR46387">
    <property type="entry name" value="POLYNUCLEOTIDYL TRANSFERASE, RIBONUCLEASE H-LIKE SUPERFAMILY PROTEIN"/>
    <property type="match status" value="1"/>
</dbReference>
<dbReference type="Pfam" id="PF13456">
    <property type="entry name" value="RVT_3"/>
    <property type="match status" value="1"/>
</dbReference>
<evidence type="ECO:0000259" key="1">
    <source>
        <dbReference type="PROSITE" id="PS50879"/>
    </source>
</evidence>
<sequence>MTKNDPNIKLSVFCDGGARGNPGPAACAFVLLLDGNQIHSEGKFLGVATNNQAEYQGVLEALKYISENITRFSQVGSVVFFLDSLLIVNQLNGLYKIKDLILKEKAVEALRLIENCKLKIEKFQYVPRELNSKADALLNKTLDSQTS</sequence>
<dbReference type="CDD" id="cd09279">
    <property type="entry name" value="RNase_HI_like"/>
    <property type="match status" value="1"/>
</dbReference>
<dbReference type="EMBL" id="LCNU01000007">
    <property type="protein sequence ID" value="KKU64576.1"/>
    <property type="molecule type" value="Genomic_DNA"/>
</dbReference>
<dbReference type="PROSITE" id="PS50879">
    <property type="entry name" value="RNASE_H_1"/>
    <property type="match status" value="1"/>
</dbReference>
<dbReference type="STRING" id="1618364.UX86_C0007G0013"/>
<dbReference type="InterPro" id="IPR002156">
    <property type="entry name" value="RNaseH_domain"/>
</dbReference>
<evidence type="ECO:0000313" key="3">
    <source>
        <dbReference type="Proteomes" id="UP000034502"/>
    </source>
</evidence>
<comment type="caution">
    <text evidence="2">The sequence shown here is derived from an EMBL/GenBank/DDBJ whole genome shotgun (WGS) entry which is preliminary data.</text>
</comment>
<protein>
    <submittedName>
        <fullName evidence="2">Ribonuclease HI</fullName>
    </submittedName>
</protein>
<organism evidence="2 3">
    <name type="scientific">Candidatus Amesbacteria bacterium GW2011_GWC1_47_15</name>
    <dbReference type="NCBI Taxonomy" id="1618364"/>
    <lineage>
        <taxon>Bacteria</taxon>
        <taxon>Candidatus Amesiibacteriota</taxon>
    </lineage>
</organism>
<proteinExistence type="predicted"/>
<dbReference type="InterPro" id="IPR012337">
    <property type="entry name" value="RNaseH-like_sf"/>
</dbReference>
<name>A0A0G1S5C2_9BACT</name>
<dbReference type="SUPFAM" id="SSF53098">
    <property type="entry name" value="Ribonuclease H-like"/>
    <property type="match status" value="1"/>
</dbReference>